<name>A0A6A5EJZ8_PERFL</name>
<feature type="region of interest" description="Disordered" evidence="1">
    <location>
        <begin position="617"/>
        <end position="636"/>
    </location>
</feature>
<reference evidence="2 3" key="1">
    <citation type="submission" date="2019-06" db="EMBL/GenBank/DDBJ databases">
        <title>A chromosome-scale genome assembly of the European perch, Perca fluviatilis.</title>
        <authorList>
            <person name="Roques C."/>
            <person name="Zahm M."/>
            <person name="Cabau C."/>
            <person name="Klopp C."/>
            <person name="Bouchez O."/>
            <person name="Donnadieu C."/>
            <person name="Kuhl H."/>
            <person name="Gislard M."/>
            <person name="Guendouz S."/>
            <person name="Journot L."/>
            <person name="Haffray P."/>
            <person name="Bestin A."/>
            <person name="Morvezen R."/>
            <person name="Feron R."/>
            <person name="Wen M."/>
            <person name="Jouanno E."/>
            <person name="Herpin A."/>
            <person name="Schartl M."/>
            <person name="Postlethwait J."/>
            <person name="Schaerlinger B."/>
            <person name="Chardard D."/>
            <person name="Lecocq T."/>
            <person name="Poncet C."/>
            <person name="Jaffrelo L."/>
            <person name="Lampietro C."/>
            <person name="Guiguen Y."/>
        </authorList>
    </citation>
    <scope>NUCLEOTIDE SEQUENCE [LARGE SCALE GENOMIC DNA]</scope>
    <source>
        <tissue evidence="2">Blood</tissue>
    </source>
</reference>
<dbReference type="PANTHER" id="PTHR47773">
    <property type="entry name" value="SI:DKEY-9I5.2-RELATED"/>
    <property type="match status" value="1"/>
</dbReference>
<dbReference type="EMBL" id="VHII01000018">
    <property type="protein sequence ID" value="KAF1376323.1"/>
    <property type="molecule type" value="Genomic_DNA"/>
</dbReference>
<proteinExistence type="predicted"/>
<dbReference type="PANTHER" id="PTHR47773:SF1">
    <property type="entry name" value="C2H2-TYPE DOMAIN-CONTAINING PROTEIN"/>
    <property type="match status" value="1"/>
</dbReference>
<organism evidence="2 3">
    <name type="scientific">Perca fluviatilis</name>
    <name type="common">European perch</name>
    <dbReference type="NCBI Taxonomy" id="8168"/>
    <lineage>
        <taxon>Eukaryota</taxon>
        <taxon>Metazoa</taxon>
        <taxon>Chordata</taxon>
        <taxon>Craniata</taxon>
        <taxon>Vertebrata</taxon>
        <taxon>Euteleostomi</taxon>
        <taxon>Actinopterygii</taxon>
        <taxon>Neopterygii</taxon>
        <taxon>Teleostei</taxon>
        <taxon>Neoteleostei</taxon>
        <taxon>Acanthomorphata</taxon>
        <taxon>Eupercaria</taxon>
        <taxon>Perciformes</taxon>
        <taxon>Percoidei</taxon>
        <taxon>Percidae</taxon>
        <taxon>Percinae</taxon>
        <taxon>Perca</taxon>
    </lineage>
</organism>
<feature type="compositionally biased region" description="Basic and acidic residues" evidence="1">
    <location>
        <begin position="323"/>
        <end position="334"/>
    </location>
</feature>
<protein>
    <submittedName>
        <fullName evidence="2">Uncharacterized protein</fullName>
    </submittedName>
</protein>
<comment type="caution">
    <text evidence="2">The sequence shown here is derived from an EMBL/GenBank/DDBJ whole genome shotgun (WGS) entry which is preliminary data.</text>
</comment>
<gene>
    <name evidence="2" type="ORF">PFLUV_G00210310</name>
</gene>
<evidence type="ECO:0000313" key="3">
    <source>
        <dbReference type="Proteomes" id="UP000465112"/>
    </source>
</evidence>
<dbReference type="AlphaFoldDB" id="A0A6A5EJZ8"/>
<keyword evidence="3" id="KW-1185">Reference proteome</keyword>
<accession>A0A6A5EJZ8</accession>
<feature type="region of interest" description="Disordered" evidence="1">
    <location>
        <begin position="323"/>
        <end position="350"/>
    </location>
</feature>
<evidence type="ECO:0000256" key="1">
    <source>
        <dbReference type="SAM" id="MobiDB-lite"/>
    </source>
</evidence>
<evidence type="ECO:0000313" key="2">
    <source>
        <dbReference type="EMBL" id="KAF1376323.1"/>
    </source>
</evidence>
<feature type="region of interest" description="Disordered" evidence="1">
    <location>
        <begin position="484"/>
        <end position="565"/>
    </location>
</feature>
<dbReference type="Proteomes" id="UP000465112">
    <property type="component" value="Unassembled WGS sequence"/>
</dbReference>
<feature type="compositionally biased region" description="Low complexity" evidence="1">
    <location>
        <begin position="528"/>
        <end position="547"/>
    </location>
</feature>
<sequence>MVGLSDAEVVRRITREEWRLHCRRRTRGAEESTLLIQELLDTFGGPAGHNTLDIPLLDALRIQEIWRTQRPHLSCIQDPPGVQLYTQTGRLTKGGVSLPVYRCARGSTSLESFHLHLNRFIPGTRASAMHFQAFLVDGLARWNEDRAAAAAPPVAAEEQVGPLHSYSGHLKHVLNQKSQRVLGLPMVKDFTKPAEYTGELIGVEYLYQQTGRVLEVVSLDPDTPDEAAAIESLGEDEDEGIGEDVEDPTIFEPHTLSASTVAAARSESEEEMEGPDGQPGYQHVLRLAQALLEARSLLGLSDKRVDRLIVLWNRLPEHDRGRVDYPPRFRERQPKGRFKQGKGKNTPFPGKESLQRCLLGPYSGPASWPSTSRLVEAICSQLCRLYPSDTRVLGVKRTRWSLVLSDYVAIRAAVLASPRLMAQTDIQLFELNQRTLSKWFSERQKQQGQAVLLQATGIVPVAALAGEPLPPAKGLSCVQAGQGQPFHFNVPEEQPGPSTTGLPTPPPPPSSSRWGATRTLIWGPTPHSSTTAPGSCSSSSSSSSWTTDCAQDNGAQEEEGGRGCRCRAGTTAREQTPPADNAVHLPIVWPAQKAGNWPHTCGRRGVLRNCRREIGGGVDCGEEEGNGQRTRGPRAM</sequence>